<dbReference type="Gene3D" id="1.10.10.10">
    <property type="entry name" value="Winged helix-like DNA-binding domain superfamily/Winged helix DNA-binding domain"/>
    <property type="match status" value="1"/>
</dbReference>
<dbReference type="GO" id="GO:0003677">
    <property type="term" value="F:DNA binding"/>
    <property type="evidence" value="ECO:0007669"/>
    <property type="project" value="UniProtKB-KW"/>
</dbReference>
<evidence type="ECO:0000256" key="6">
    <source>
        <dbReference type="PROSITE-ProRule" id="PRU00289"/>
    </source>
</evidence>
<accession>A0A3R9ED97</accession>
<feature type="compositionally biased region" description="Polar residues" evidence="7">
    <location>
        <begin position="496"/>
        <end position="510"/>
    </location>
</feature>
<feature type="region of interest" description="Disordered" evidence="7">
    <location>
        <begin position="67"/>
        <end position="176"/>
    </location>
</feature>
<evidence type="ECO:0000259" key="8">
    <source>
        <dbReference type="PROSITE" id="PS50901"/>
    </source>
</evidence>
<feature type="compositionally biased region" description="Basic and acidic residues" evidence="7">
    <location>
        <begin position="122"/>
        <end position="149"/>
    </location>
</feature>
<feature type="compositionally biased region" description="Basic and acidic residues" evidence="7">
    <location>
        <begin position="89"/>
        <end position="99"/>
    </location>
</feature>
<dbReference type="PANTHER" id="PTHR22683:SF42">
    <property type="entry name" value="DNA TRANSLOCASE SFTA"/>
    <property type="match status" value="1"/>
</dbReference>
<feature type="compositionally biased region" description="Basic and acidic residues" evidence="7">
    <location>
        <begin position="346"/>
        <end position="360"/>
    </location>
</feature>
<dbReference type="EMBL" id="RSFW01000010">
    <property type="protein sequence ID" value="RSD27761.1"/>
    <property type="molecule type" value="Genomic_DNA"/>
</dbReference>
<keyword evidence="4 6" id="KW-0067">ATP-binding</keyword>
<evidence type="ECO:0000256" key="3">
    <source>
        <dbReference type="ARBA" id="ARBA00022829"/>
    </source>
</evidence>
<dbReference type="InterPro" id="IPR018541">
    <property type="entry name" value="Ftsk_gamma"/>
</dbReference>
<dbReference type="SUPFAM" id="SSF52540">
    <property type="entry name" value="P-loop containing nucleoside triphosphate hydrolases"/>
    <property type="match status" value="1"/>
</dbReference>
<dbReference type="GO" id="GO:0005524">
    <property type="term" value="F:ATP binding"/>
    <property type="evidence" value="ECO:0007669"/>
    <property type="project" value="UniProtKB-UniRule"/>
</dbReference>
<dbReference type="Gene3D" id="3.30.980.40">
    <property type="match status" value="1"/>
</dbReference>
<organism evidence="9 10">
    <name type="scientific">Mesobacillus subterraneus</name>
    <dbReference type="NCBI Taxonomy" id="285983"/>
    <lineage>
        <taxon>Bacteria</taxon>
        <taxon>Bacillati</taxon>
        <taxon>Bacillota</taxon>
        <taxon>Bacilli</taxon>
        <taxon>Bacillales</taxon>
        <taxon>Bacillaceae</taxon>
        <taxon>Mesobacillus</taxon>
    </lineage>
</organism>
<dbReference type="InterPro" id="IPR036388">
    <property type="entry name" value="WH-like_DNA-bd_sf"/>
</dbReference>
<feature type="region of interest" description="Disordered" evidence="7">
    <location>
        <begin position="306"/>
        <end position="371"/>
    </location>
</feature>
<gene>
    <name evidence="9" type="ORF">EJA10_08255</name>
</gene>
<evidence type="ECO:0000256" key="7">
    <source>
        <dbReference type="SAM" id="MobiDB-lite"/>
    </source>
</evidence>
<evidence type="ECO:0000313" key="9">
    <source>
        <dbReference type="EMBL" id="RSD27761.1"/>
    </source>
</evidence>
<evidence type="ECO:0000256" key="5">
    <source>
        <dbReference type="ARBA" id="ARBA00023125"/>
    </source>
</evidence>
<dbReference type="GO" id="GO:0007059">
    <property type="term" value="P:chromosome segregation"/>
    <property type="evidence" value="ECO:0007669"/>
    <property type="project" value="UniProtKB-KW"/>
</dbReference>
<evidence type="ECO:0000256" key="2">
    <source>
        <dbReference type="ARBA" id="ARBA00022741"/>
    </source>
</evidence>
<evidence type="ECO:0000256" key="1">
    <source>
        <dbReference type="ARBA" id="ARBA00006474"/>
    </source>
</evidence>
<keyword evidence="5" id="KW-0238">DNA-binding</keyword>
<proteinExistence type="inferred from homology"/>
<dbReference type="SUPFAM" id="SSF46785">
    <property type="entry name" value="Winged helix' DNA-binding domain"/>
    <property type="match status" value="1"/>
</dbReference>
<feature type="compositionally biased region" description="Polar residues" evidence="7">
    <location>
        <begin position="436"/>
        <end position="455"/>
    </location>
</feature>
<dbReference type="Gene3D" id="3.40.50.300">
    <property type="entry name" value="P-loop containing nucleotide triphosphate hydrolases"/>
    <property type="match status" value="1"/>
</dbReference>
<reference evidence="10" key="1">
    <citation type="submission" date="2018-12" db="EMBL/GenBank/DDBJ databases">
        <title>Bacillus chawlae sp. nov., Bacillus glennii sp. nov., and Bacillus saganii sp. nov. Isolated from the Vehicle Assembly Building at Kennedy Space Center where the Viking Spacecraft were Assembled.</title>
        <authorList>
            <person name="Seuylemezian A."/>
            <person name="Vaishampayan P."/>
        </authorList>
    </citation>
    <scope>NUCLEOTIDE SEQUENCE [LARGE SCALE GENOMIC DNA]</scope>
    <source>
        <strain evidence="10">DSM 13966</strain>
    </source>
</reference>
<evidence type="ECO:0000256" key="4">
    <source>
        <dbReference type="ARBA" id="ARBA00022840"/>
    </source>
</evidence>
<protein>
    <submittedName>
        <fullName evidence="9">DNA translocase FtsK</fullName>
    </submittedName>
</protein>
<dbReference type="Pfam" id="PF17854">
    <property type="entry name" value="FtsK_alpha"/>
    <property type="match status" value="1"/>
</dbReference>
<dbReference type="InterPro" id="IPR041027">
    <property type="entry name" value="FtsK_alpha"/>
</dbReference>
<dbReference type="Pfam" id="PF09397">
    <property type="entry name" value="FtsK_gamma"/>
    <property type="match status" value="1"/>
</dbReference>
<evidence type="ECO:0000313" key="10">
    <source>
        <dbReference type="Proteomes" id="UP000279911"/>
    </source>
</evidence>
<dbReference type="InterPro" id="IPR003593">
    <property type="entry name" value="AAA+_ATPase"/>
</dbReference>
<keyword evidence="2 6" id="KW-0547">Nucleotide-binding</keyword>
<dbReference type="PROSITE" id="PS50901">
    <property type="entry name" value="FTSK"/>
    <property type="match status" value="1"/>
</dbReference>
<dbReference type="InterPro" id="IPR036390">
    <property type="entry name" value="WH_DNA-bd_sf"/>
</dbReference>
<keyword evidence="3" id="KW-0159">Chromosome partition</keyword>
<feature type="region of interest" description="Disordered" evidence="7">
    <location>
        <begin position="402"/>
        <end position="510"/>
    </location>
</feature>
<feature type="compositionally biased region" description="Acidic residues" evidence="7">
    <location>
        <begin position="331"/>
        <end position="341"/>
    </location>
</feature>
<feature type="domain" description="FtsK" evidence="8">
    <location>
        <begin position="684"/>
        <end position="876"/>
    </location>
</feature>
<dbReference type="Proteomes" id="UP000279911">
    <property type="component" value="Unassembled WGS sequence"/>
</dbReference>
<feature type="compositionally biased region" description="Basic and acidic residues" evidence="7">
    <location>
        <begin position="67"/>
        <end position="82"/>
    </location>
</feature>
<dbReference type="SMART" id="SM00382">
    <property type="entry name" value="AAA"/>
    <property type="match status" value="1"/>
</dbReference>
<feature type="compositionally biased region" description="Polar residues" evidence="7">
    <location>
        <begin position="467"/>
        <end position="480"/>
    </location>
</feature>
<comment type="similarity">
    <text evidence="1">Belongs to the FtsK/SpoIIIE/SftA family.</text>
</comment>
<sequence length="1022" mass="114081">MSWIKKIFTRFQNDDDFDDSEQEQPVAKSPKSERAQKKDIEAKVLYQYPKGQFRFPLIPDEELKVERKKERQVKPMPVEEVKPFITEHGSLRIKNERQTGSHSASGKRNEPIKNLGRTISPEPEKEIQPKKAAKPEPKFKFEHRKDSGPKFRQPFKPTEIPSPIYAYNRPPVKTQPEMNKEEVEYELTGFENEVPEVQENDRIYNAIATEALSEVKKSDADEVQDFYIEDDLAESPETEISELDHEEQFDLETEAIDHILNLEPGQDLIIAKEHKTEPKSIESPEMDQEPGIVEAGQYLEELKDAEAHEESINSFVTDSEAVEESMPSLESDSEAAEELEGMVDVRVADDEPSSEHEHHVPQQVKETEDEYNELNIETAEKPAEPKRQLPFNVIMLKQDKRKWEERKMSKYPSFMSEKDRIDEGGQVGAMNKEANPAQQGNEAFSDQKPSASENLSPAKGMAEEQTAAENTAPSSAQQQAPLGEKVSEPPVHAASATAQPAGTEISASATAQPADTVIAASHTSIPHVSSQDARVSVNPAQHEVHPAAEYDFPPLDLLNPPVFKAPDPEWLGEQEHMLNETLRNFNVGARVVNVTQGPSVTRFEVQPEPGVKVNKITNLSDDIKLSLAAKDIRIEAPIPGKHTIGIEVPNHSSRPVLLSEIIQSGGFLDQDSPLSVALGLDIAGNPIVTDLKKMPHGLIAGATGSGKSVCINTMLVSLLYKAHPDDVKLLLIDPKMVELAPYNQIPHLVSPVITDVKAATASLKWAVEEMERRYELFAHTGVRDINRFNELAIKHRRFSEKLPFIVIVIDELADLMMMAPGDVEEAICRIAQKARACGIHLIIATQRPSVDVITGLIKANVPTRIAFSVSSQVDSRTIIDISGAEKLLGRGDMLFLENGSSKPFRLQGTFVTDNEIDDIVAFVRDQRAPQYLFEQEELMKKAQVTEDEDELFYEACEFVIDQGGASTSSVQRRFKIGYNRAARLIEMMEQQGFISEGRGSKPRDVLITAEDLESLQETSTFN</sequence>
<name>A0A3R9ED97_9BACI</name>
<comment type="caution">
    <text evidence="9">The sequence shown here is derived from an EMBL/GenBank/DDBJ whole genome shotgun (WGS) entry which is preliminary data.</text>
</comment>
<dbReference type="AlphaFoldDB" id="A0A3R9ED97"/>
<dbReference type="PANTHER" id="PTHR22683">
    <property type="entry name" value="SPORULATION PROTEIN RELATED"/>
    <property type="match status" value="1"/>
</dbReference>
<dbReference type="InterPro" id="IPR050206">
    <property type="entry name" value="FtsK/SpoIIIE/SftA"/>
</dbReference>
<dbReference type="RefSeq" id="WP_125479539.1">
    <property type="nucleotide sequence ID" value="NZ_RSFW01000010.1"/>
</dbReference>
<dbReference type="Pfam" id="PF01580">
    <property type="entry name" value="FtsK_SpoIIIE"/>
    <property type="match status" value="1"/>
</dbReference>
<dbReference type="OrthoDB" id="9807790at2"/>
<dbReference type="InterPro" id="IPR002543">
    <property type="entry name" value="FtsK_dom"/>
</dbReference>
<feature type="binding site" evidence="6">
    <location>
        <begin position="701"/>
        <end position="708"/>
    </location>
    <ligand>
        <name>ATP</name>
        <dbReference type="ChEBI" id="CHEBI:30616"/>
    </ligand>
</feature>
<dbReference type="SMART" id="SM00843">
    <property type="entry name" value="Ftsk_gamma"/>
    <property type="match status" value="1"/>
</dbReference>
<dbReference type="InterPro" id="IPR027417">
    <property type="entry name" value="P-loop_NTPase"/>
</dbReference>
<feature type="region of interest" description="Disordered" evidence="7">
    <location>
        <begin position="14"/>
        <end position="38"/>
    </location>
</feature>